<dbReference type="Pfam" id="PF13602">
    <property type="entry name" value="ADH_zinc_N_2"/>
    <property type="match status" value="1"/>
</dbReference>
<dbReference type="InterPro" id="IPR011032">
    <property type="entry name" value="GroES-like_sf"/>
</dbReference>
<reference evidence="9" key="1">
    <citation type="submission" date="2016-10" db="EMBL/GenBank/DDBJ databases">
        <authorList>
            <person name="Varghese N."/>
            <person name="Submissions S."/>
        </authorList>
    </citation>
    <scope>NUCLEOTIDE SEQUENCE [LARGE SCALE GENOMIC DNA]</scope>
    <source>
        <strain evidence="9">CGMCC 1.10658</strain>
    </source>
</reference>
<dbReference type="GO" id="GO:0016491">
    <property type="term" value="F:oxidoreductase activity"/>
    <property type="evidence" value="ECO:0007669"/>
    <property type="project" value="UniProtKB-KW"/>
</dbReference>
<dbReference type="RefSeq" id="WP_091509822.1">
    <property type="nucleotide sequence ID" value="NZ_FNFH01000002.1"/>
</dbReference>
<evidence type="ECO:0000256" key="2">
    <source>
        <dbReference type="ARBA" id="ARBA00011881"/>
    </source>
</evidence>
<keyword evidence="4" id="KW-0521">NADP</keyword>
<keyword evidence="9" id="KW-1185">Reference proteome</keyword>
<dbReference type="InterPro" id="IPR020843">
    <property type="entry name" value="ER"/>
</dbReference>
<keyword evidence="3" id="KW-0963">Cytoplasm</keyword>
<dbReference type="GO" id="GO:0003723">
    <property type="term" value="F:RNA binding"/>
    <property type="evidence" value="ECO:0007669"/>
    <property type="project" value="UniProtKB-KW"/>
</dbReference>
<dbReference type="PANTHER" id="PTHR44154:SF1">
    <property type="entry name" value="QUINONE OXIDOREDUCTASE"/>
    <property type="match status" value="1"/>
</dbReference>
<comment type="similarity">
    <text evidence="6">Belongs to the zinc-containing alcohol dehydrogenase family. Quinone oxidoreductase subfamily.</text>
</comment>
<dbReference type="InterPro" id="IPR036291">
    <property type="entry name" value="NAD(P)-bd_dom_sf"/>
</dbReference>
<dbReference type="Gene3D" id="3.40.50.720">
    <property type="entry name" value="NAD(P)-binding Rossmann-like Domain"/>
    <property type="match status" value="1"/>
</dbReference>
<dbReference type="Proteomes" id="UP000199305">
    <property type="component" value="Unassembled WGS sequence"/>
</dbReference>
<dbReference type="SUPFAM" id="SSF50129">
    <property type="entry name" value="GroES-like"/>
    <property type="match status" value="1"/>
</dbReference>
<dbReference type="SUPFAM" id="SSF51735">
    <property type="entry name" value="NAD(P)-binding Rossmann-fold domains"/>
    <property type="match status" value="1"/>
</dbReference>
<dbReference type="OrthoDB" id="9785812at2"/>
<dbReference type="GO" id="GO:0005737">
    <property type="term" value="C:cytoplasm"/>
    <property type="evidence" value="ECO:0007669"/>
    <property type="project" value="UniProtKB-SubCell"/>
</dbReference>
<comment type="subcellular location">
    <subcellularLocation>
        <location evidence="1">Cytoplasm</location>
    </subcellularLocation>
</comment>
<dbReference type="SMART" id="SM00829">
    <property type="entry name" value="PKS_ER"/>
    <property type="match status" value="1"/>
</dbReference>
<evidence type="ECO:0000256" key="1">
    <source>
        <dbReference type="ARBA" id="ARBA00004496"/>
    </source>
</evidence>
<evidence type="ECO:0000313" key="9">
    <source>
        <dbReference type="Proteomes" id="UP000199305"/>
    </source>
</evidence>
<dbReference type="InterPro" id="IPR002364">
    <property type="entry name" value="Quin_OxRdtase/zeta-crystal_CS"/>
</dbReference>
<dbReference type="Gene3D" id="3.90.180.10">
    <property type="entry name" value="Medium-chain alcohol dehydrogenases, catalytic domain"/>
    <property type="match status" value="1"/>
</dbReference>
<evidence type="ECO:0000256" key="6">
    <source>
        <dbReference type="RuleBase" id="RU364000"/>
    </source>
</evidence>
<keyword evidence="6" id="KW-0862">Zinc</keyword>
<dbReference type="AlphaFoldDB" id="A0A1G8XJU4"/>
<sequence length="341" mass="37420">MKAIGLYQYLPVENEKSLVDVYLDRPRPGPRDILVAVQAIAVNPVDTKVRAPREGAEKPSETPQVLGWDAAGEVIDTGEEVENFRPGDRVYYAGDITRPGCYSEMHLVDERLAGHLPESLDFTSAAALPLTGLTAWEALFERLGISTTGEDAGKSILVIGGAGGVGSMAVQLARHVARLKVLASASRTKSSVWTKKLGAHHIVNHRHPLDRELQEHGFDTVDYILCLNDTDQHWNAMANAIAPQGRICGIVDNRDPLPLNLLKSKSATFAWEFMFTRSRYRTPDMQRQGEILNEIARLVDEGVLKSTVNQVLEPINAANLRQAHALIESGHTIGKIVLAGW</sequence>
<dbReference type="InterPro" id="IPR013154">
    <property type="entry name" value="ADH-like_N"/>
</dbReference>
<keyword evidence="6" id="KW-0479">Metal-binding</keyword>
<dbReference type="PANTHER" id="PTHR44154">
    <property type="entry name" value="QUINONE OXIDOREDUCTASE"/>
    <property type="match status" value="1"/>
</dbReference>
<gene>
    <name evidence="8" type="ORF">SAMN05216212_1129</name>
</gene>
<evidence type="ECO:0000259" key="7">
    <source>
        <dbReference type="SMART" id="SM00829"/>
    </source>
</evidence>
<evidence type="ECO:0000256" key="5">
    <source>
        <dbReference type="ARBA" id="ARBA00022884"/>
    </source>
</evidence>
<dbReference type="EMBL" id="FNFH01000002">
    <property type="protein sequence ID" value="SDJ90851.1"/>
    <property type="molecule type" value="Genomic_DNA"/>
</dbReference>
<protein>
    <recommendedName>
        <fullName evidence="6">Zinc-type alcohol dehydrogenase-like protein</fullName>
    </recommendedName>
</protein>
<organism evidence="8 9">
    <name type="scientific">Microbulbifer yueqingensis</name>
    <dbReference type="NCBI Taxonomy" id="658219"/>
    <lineage>
        <taxon>Bacteria</taxon>
        <taxon>Pseudomonadati</taxon>
        <taxon>Pseudomonadota</taxon>
        <taxon>Gammaproteobacteria</taxon>
        <taxon>Cellvibrionales</taxon>
        <taxon>Microbulbiferaceae</taxon>
        <taxon>Microbulbifer</taxon>
    </lineage>
</organism>
<dbReference type="Pfam" id="PF08240">
    <property type="entry name" value="ADH_N"/>
    <property type="match status" value="1"/>
</dbReference>
<dbReference type="InterPro" id="IPR014182">
    <property type="entry name" value="ADH_Zn_typ-1"/>
</dbReference>
<keyword evidence="6" id="KW-0560">Oxidoreductase</keyword>
<keyword evidence="5" id="KW-0694">RNA-binding</keyword>
<evidence type="ECO:0000313" key="8">
    <source>
        <dbReference type="EMBL" id="SDJ90851.1"/>
    </source>
</evidence>
<accession>A0A1G8XJU4</accession>
<dbReference type="GO" id="GO:0008270">
    <property type="term" value="F:zinc ion binding"/>
    <property type="evidence" value="ECO:0007669"/>
    <property type="project" value="InterPro"/>
</dbReference>
<dbReference type="CDD" id="cd08252">
    <property type="entry name" value="AL_MDR"/>
    <property type="match status" value="1"/>
</dbReference>
<evidence type="ECO:0000256" key="3">
    <source>
        <dbReference type="ARBA" id="ARBA00022490"/>
    </source>
</evidence>
<feature type="domain" description="Enoyl reductase (ER)" evidence="7">
    <location>
        <begin position="16"/>
        <end position="338"/>
    </location>
</feature>
<proteinExistence type="inferred from homology"/>
<dbReference type="PROSITE" id="PS01162">
    <property type="entry name" value="QOR_ZETA_CRYSTAL"/>
    <property type="match status" value="1"/>
</dbReference>
<dbReference type="NCBIfam" id="TIGR02817">
    <property type="entry name" value="adh_fam_1"/>
    <property type="match status" value="1"/>
</dbReference>
<evidence type="ECO:0000256" key="4">
    <source>
        <dbReference type="ARBA" id="ARBA00022857"/>
    </source>
</evidence>
<dbReference type="InterPro" id="IPR051603">
    <property type="entry name" value="Zinc-ADH_QOR/CCCR"/>
</dbReference>
<dbReference type="STRING" id="658219.SAMN05216212_1129"/>
<name>A0A1G8XJU4_9GAMM</name>
<comment type="subunit">
    <text evidence="2">Homotetramer.</text>
</comment>